<feature type="region of interest" description="Disordered" evidence="1">
    <location>
        <begin position="166"/>
        <end position="191"/>
    </location>
</feature>
<accession>A0A4C1WTM0</accession>
<keyword evidence="3" id="KW-1185">Reference proteome</keyword>
<feature type="compositionally biased region" description="Low complexity" evidence="1">
    <location>
        <begin position="167"/>
        <end position="180"/>
    </location>
</feature>
<reference evidence="2 3" key="1">
    <citation type="journal article" date="2019" name="Commun. Biol.">
        <title>The bagworm genome reveals a unique fibroin gene that provides high tensile strength.</title>
        <authorList>
            <person name="Kono N."/>
            <person name="Nakamura H."/>
            <person name="Ohtoshi R."/>
            <person name="Tomita M."/>
            <person name="Numata K."/>
            <person name="Arakawa K."/>
        </authorList>
    </citation>
    <scope>NUCLEOTIDE SEQUENCE [LARGE SCALE GENOMIC DNA]</scope>
</reference>
<evidence type="ECO:0000256" key="1">
    <source>
        <dbReference type="SAM" id="MobiDB-lite"/>
    </source>
</evidence>
<evidence type="ECO:0000313" key="3">
    <source>
        <dbReference type="Proteomes" id="UP000299102"/>
    </source>
</evidence>
<sequence>MGQLNQTLTEYGHEIIAFSIGFRPVSEGCGGPLLLFPFRQSDPLPLDILYPPRRSGTHYSSGIAGVYRRAELDYRYADTYAIERPIRWVELVDQFNRSGSFVRGLPHPYLRVRVRDGGLIFCLMPGCLLVGDTTPTAQVAMVRLDPLIDICRSPVADPHAGARSHCAGAGRWRGAPAGRRPGSRRHASVTRGGVDLTERACRPLIRLSTRRTAAAKAVRVSEPRPSTSSFYLVGCDVIPVPTPDHPRARASPRMRSASGGGGAPGCEEVVSESGREARNKPHTQLTAGGRTLVDADRIKAARIGDPRWRRSNRARLPTADQAIHASDSSSQGSTCERAASLILFSSFFDVFLLLLLLSSFFNLQSGAYAGPPAGARVIAHALSGGWGHRVAEWWLTRAEGGGTAQPRMRQRAGVLLFSLRPSSGSSFQSTRGPPKHRFAIRVIVPTMSG</sequence>
<protein>
    <submittedName>
        <fullName evidence="2">Uncharacterized protein</fullName>
    </submittedName>
</protein>
<comment type="caution">
    <text evidence="2">The sequence shown here is derived from an EMBL/GenBank/DDBJ whole genome shotgun (WGS) entry which is preliminary data.</text>
</comment>
<feature type="region of interest" description="Disordered" evidence="1">
    <location>
        <begin position="243"/>
        <end position="268"/>
    </location>
</feature>
<gene>
    <name evidence="2" type="ORF">EVAR_35893_1</name>
</gene>
<proteinExistence type="predicted"/>
<organism evidence="2 3">
    <name type="scientific">Eumeta variegata</name>
    <name type="common">Bagworm moth</name>
    <name type="synonym">Eumeta japonica</name>
    <dbReference type="NCBI Taxonomy" id="151549"/>
    <lineage>
        <taxon>Eukaryota</taxon>
        <taxon>Metazoa</taxon>
        <taxon>Ecdysozoa</taxon>
        <taxon>Arthropoda</taxon>
        <taxon>Hexapoda</taxon>
        <taxon>Insecta</taxon>
        <taxon>Pterygota</taxon>
        <taxon>Neoptera</taxon>
        <taxon>Endopterygota</taxon>
        <taxon>Lepidoptera</taxon>
        <taxon>Glossata</taxon>
        <taxon>Ditrysia</taxon>
        <taxon>Tineoidea</taxon>
        <taxon>Psychidae</taxon>
        <taxon>Oiketicinae</taxon>
        <taxon>Eumeta</taxon>
    </lineage>
</organism>
<dbReference type="AlphaFoldDB" id="A0A4C1WTM0"/>
<name>A0A4C1WTM0_EUMVA</name>
<dbReference type="EMBL" id="BGZK01000651">
    <property type="protein sequence ID" value="GBP54631.1"/>
    <property type="molecule type" value="Genomic_DNA"/>
</dbReference>
<dbReference type="Proteomes" id="UP000299102">
    <property type="component" value="Unassembled WGS sequence"/>
</dbReference>
<evidence type="ECO:0000313" key="2">
    <source>
        <dbReference type="EMBL" id="GBP54631.1"/>
    </source>
</evidence>